<dbReference type="OrthoDB" id="6163040at2759"/>
<dbReference type="Proteomes" id="UP000242188">
    <property type="component" value="Unassembled WGS sequence"/>
</dbReference>
<feature type="compositionally biased region" description="Polar residues" evidence="1">
    <location>
        <begin position="435"/>
        <end position="475"/>
    </location>
</feature>
<gene>
    <name evidence="2" type="ORF">KP79_PYT15163</name>
</gene>
<dbReference type="EMBL" id="NEDP02000104">
    <property type="protein sequence ID" value="OWF56737.1"/>
    <property type="molecule type" value="Genomic_DNA"/>
</dbReference>
<evidence type="ECO:0000313" key="2">
    <source>
        <dbReference type="EMBL" id="OWF56737.1"/>
    </source>
</evidence>
<dbReference type="AlphaFoldDB" id="A0A210R6Q7"/>
<keyword evidence="3" id="KW-1185">Reference proteome</keyword>
<feature type="region of interest" description="Disordered" evidence="1">
    <location>
        <begin position="335"/>
        <end position="478"/>
    </location>
</feature>
<feature type="compositionally biased region" description="Basic and acidic residues" evidence="1">
    <location>
        <begin position="392"/>
        <end position="405"/>
    </location>
</feature>
<reference evidence="2 3" key="1">
    <citation type="journal article" date="2017" name="Nat. Ecol. Evol.">
        <title>Scallop genome provides insights into evolution of bilaterian karyotype and development.</title>
        <authorList>
            <person name="Wang S."/>
            <person name="Zhang J."/>
            <person name="Jiao W."/>
            <person name="Li J."/>
            <person name="Xun X."/>
            <person name="Sun Y."/>
            <person name="Guo X."/>
            <person name="Huan P."/>
            <person name="Dong B."/>
            <person name="Zhang L."/>
            <person name="Hu X."/>
            <person name="Sun X."/>
            <person name="Wang J."/>
            <person name="Zhao C."/>
            <person name="Wang Y."/>
            <person name="Wang D."/>
            <person name="Huang X."/>
            <person name="Wang R."/>
            <person name="Lv J."/>
            <person name="Li Y."/>
            <person name="Zhang Z."/>
            <person name="Liu B."/>
            <person name="Lu W."/>
            <person name="Hui Y."/>
            <person name="Liang J."/>
            <person name="Zhou Z."/>
            <person name="Hou R."/>
            <person name="Li X."/>
            <person name="Liu Y."/>
            <person name="Li H."/>
            <person name="Ning X."/>
            <person name="Lin Y."/>
            <person name="Zhao L."/>
            <person name="Xing Q."/>
            <person name="Dou J."/>
            <person name="Li Y."/>
            <person name="Mao J."/>
            <person name="Guo H."/>
            <person name="Dou H."/>
            <person name="Li T."/>
            <person name="Mu C."/>
            <person name="Jiang W."/>
            <person name="Fu Q."/>
            <person name="Fu X."/>
            <person name="Miao Y."/>
            <person name="Liu J."/>
            <person name="Yu Q."/>
            <person name="Li R."/>
            <person name="Liao H."/>
            <person name="Li X."/>
            <person name="Kong Y."/>
            <person name="Jiang Z."/>
            <person name="Chourrout D."/>
            <person name="Li R."/>
            <person name="Bao Z."/>
        </authorList>
    </citation>
    <scope>NUCLEOTIDE SEQUENCE [LARGE SCALE GENOMIC DNA]</scope>
    <source>
        <strain evidence="2 3">PY_sf001</strain>
    </source>
</reference>
<evidence type="ECO:0000313" key="3">
    <source>
        <dbReference type="Proteomes" id="UP000242188"/>
    </source>
</evidence>
<organism evidence="2 3">
    <name type="scientific">Mizuhopecten yessoensis</name>
    <name type="common">Japanese scallop</name>
    <name type="synonym">Patinopecten yessoensis</name>
    <dbReference type="NCBI Taxonomy" id="6573"/>
    <lineage>
        <taxon>Eukaryota</taxon>
        <taxon>Metazoa</taxon>
        <taxon>Spiralia</taxon>
        <taxon>Lophotrochozoa</taxon>
        <taxon>Mollusca</taxon>
        <taxon>Bivalvia</taxon>
        <taxon>Autobranchia</taxon>
        <taxon>Pteriomorphia</taxon>
        <taxon>Pectinida</taxon>
        <taxon>Pectinoidea</taxon>
        <taxon>Pectinidae</taxon>
        <taxon>Mizuhopecten</taxon>
    </lineage>
</organism>
<evidence type="ECO:0000256" key="1">
    <source>
        <dbReference type="SAM" id="MobiDB-lite"/>
    </source>
</evidence>
<protein>
    <recommendedName>
        <fullName evidence="4">CABIT domain-containing protein</fullName>
    </recommendedName>
</protein>
<sequence length="554" mass="62389">MAEFSLASVLNSLVYPTTVRIASGGLTATEGKHFRPDDVLILYGSGLRVYVPPSANAALRERCRTADTTKRTRRRLPDDGGDEYSNTNNLFTKNIFVSEKANLKDNKFAGKVYRDVAEILSDSPFSVKANKSFFVCGDEQNPNEIRKIFEGEVIHIDPHIDRANMNILRGHVDGKRVSMQLSNTSISVTALPELNSEATARPAAHMSHVDFGLPKEMVYEDQDIQETYQIEVGFNVIPLQERPMLSVCCSKRQRSVEELDNGMLKIQNIWCFNFNEQSIKTVTVQVLNTDVESSFKPAFGKEVDRDENDFSFYNLYGKQCTVEYLEPTAKRIPEIKPRATPWTTDKPPPLPTRNQAPNIPIRPSSRRSDTLNSLPEAPPPPTQKRHPILPTQHEEPLPLVDDKTKQASSPTFIKSQFPEEDIPTKTLPQEHESVHSLSNISLSDQGGPNSTDEQKMSPSSEVSTADKSSHNTTSGVPDDLEIYTKDIKDMTISELANLFRSNRLDHMANVCEEEVIDGVLLLILNDQDFQKEPFNLTDYHLKKLKKLIEGHRPR</sequence>
<comment type="caution">
    <text evidence="2">The sequence shown here is derived from an EMBL/GenBank/DDBJ whole genome shotgun (WGS) entry which is preliminary data.</text>
</comment>
<accession>A0A210R6Q7</accession>
<evidence type="ECO:0008006" key="4">
    <source>
        <dbReference type="Google" id="ProtNLM"/>
    </source>
</evidence>
<proteinExistence type="predicted"/>
<name>A0A210R6Q7_MIZYE</name>